<organism evidence="2 3">
    <name type="scientific">Clohesyomyces aquaticus</name>
    <dbReference type="NCBI Taxonomy" id="1231657"/>
    <lineage>
        <taxon>Eukaryota</taxon>
        <taxon>Fungi</taxon>
        <taxon>Dikarya</taxon>
        <taxon>Ascomycota</taxon>
        <taxon>Pezizomycotina</taxon>
        <taxon>Dothideomycetes</taxon>
        <taxon>Pleosporomycetidae</taxon>
        <taxon>Pleosporales</taxon>
        <taxon>Lindgomycetaceae</taxon>
        <taxon>Clohesyomyces</taxon>
    </lineage>
</organism>
<gene>
    <name evidence="2" type="ORF">BCR34DRAFT_254852</name>
</gene>
<comment type="caution">
    <text evidence="2">The sequence shown here is derived from an EMBL/GenBank/DDBJ whole genome shotgun (WGS) entry which is preliminary data.</text>
</comment>
<evidence type="ECO:0000313" key="3">
    <source>
        <dbReference type="Proteomes" id="UP000193144"/>
    </source>
</evidence>
<dbReference type="EMBL" id="MCFA01000039">
    <property type="protein sequence ID" value="ORY13692.1"/>
    <property type="molecule type" value="Genomic_DNA"/>
</dbReference>
<dbReference type="OrthoDB" id="4204700at2759"/>
<keyword evidence="3" id="KW-1185">Reference proteome</keyword>
<reference evidence="2 3" key="1">
    <citation type="submission" date="2016-07" db="EMBL/GenBank/DDBJ databases">
        <title>Pervasive Adenine N6-methylation of Active Genes in Fungi.</title>
        <authorList>
            <consortium name="DOE Joint Genome Institute"/>
            <person name="Mondo S.J."/>
            <person name="Dannebaum R.O."/>
            <person name="Kuo R.C."/>
            <person name="Labutti K."/>
            <person name="Haridas S."/>
            <person name="Kuo A."/>
            <person name="Salamov A."/>
            <person name="Ahrendt S.R."/>
            <person name="Lipzen A."/>
            <person name="Sullivan W."/>
            <person name="Andreopoulos W.B."/>
            <person name="Clum A."/>
            <person name="Lindquist E."/>
            <person name="Daum C."/>
            <person name="Ramamoorthy G.K."/>
            <person name="Gryganskyi A."/>
            <person name="Culley D."/>
            <person name="Magnuson J.K."/>
            <person name="James T.Y."/>
            <person name="O'Malley M.A."/>
            <person name="Stajich J.E."/>
            <person name="Spatafora J.W."/>
            <person name="Visel A."/>
            <person name="Grigoriev I.V."/>
        </authorList>
    </citation>
    <scope>NUCLEOTIDE SEQUENCE [LARGE SCALE GENOMIC DNA]</scope>
    <source>
        <strain evidence="2 3">CBS 115471</strain>
    </source>
</reference>
<feature type="compositionally biased region" description="Basic and acidic residues" evidence="1">
    <location>
        <begin position="337"/>
        <end position="347"/>
    </location>
</feature>
<feature type="compositionally biased region" description="Basic and acidic residues" evidence="1">
    <location>
        <begin position="208"/>
        <end position="224"/>
    </location>
</feature>
<name>A0A1Y1ZTZ2_9PLEO</name>
<dbReference type="AlphaFoldDB" id="A0A1Y1ZTZ2"/>
<feature type="compositionally biased region" description="Low complexity" evidence="1">
    <location>
        <begin position="278"/>
        <end position="290"/>
    </location>
</feature>
<feature type="compositionally biased region" description="Basic and acidic residues" evidence="1">
    <location>
        <begin position="363"/>
        <end position="395"/>
    </location>
</feature>
<sequence length="395" mass="44797">MVLQDLDPPPDSFSDDGSPPSNESASSTAVPRFIPSELPKPFPLPTPFLAFSERSTYWKTEMTLNYAQKRVGRPLAPEESQALAQHIYKMEQRKSYAAVTGVFLGTYKWYTTMATSRYPFYQPRPEDVNPNKFLTIKGPMATTARHSARFLCYYIVGGQMGKIIGQTFAQPLAAKDSGDDPRLVQFGKDLKVQIEKDRQTVTPNARQGAERAHREGWDGNRDVPPHAGTPRPFGQRRPPPPPPPADDDMSPTAGNDPWTSEPDFGFPEESKEVVQPSRPARQQPTRTARPPRAPYDEDVSPTGGRFQDEVQSQNKPGESAWERLRRGQGQNHPPQKVQRDGQREGQREGSTLGDSWAFAESDEERRRAQQRSQKEFDDRLERERQGKDYNDEKRW</sequence>
<dbReference type="Proteomes" id="UP000193144">
    <property type="component" value="Unassembled WGS sequence"/>
</dbReference>
<feature type="region of interest" description="Disordered" evidence="1">
    <location>
        <begin position="1"/>
        <end position="29"/>
    </location>
</feature>
<accession>A0A1Y1ZTZ2</accession>
<protein>
    <submittedName>
        <fullName evidence="2">Uncharacterized protein</fullName>
    </submittedName>
</protein>
<feature type="region of interest" description="Disordered" evidence="1">
    <location>
        <begin position="194"/>
        <end position="395"/>
    </location>
</feature>
<proteinExistence type="predicted"/>
<dbReference type="STRING" id="1231657.A0A1Y1ZTZ2"/>
<evidence type="ECO:0000313" key="2">
    <source>
        <dbReference type="EMBL" id="ORY13692.1"/>
    </source>
</evidence>
<evidence type="ECO:0000256" key="1">
    <source>
        <dbReference type="SAM" id="MobiDB-lite"/>
    </source>
</evidence>